<evidence type="ECO:0000259" key="10">
    <source>
        <dbReference type="Pfam" id="PF16187"/>
    </source>
</evidence>
<evidence type="ECO:0000256" key="6">
    <source>
        <dbReference type="ARBA" id="ARBA00023049"/>
    </source>
</evidence>
<feature type="domain" description="Peptidase M16 middle/third" evidence="10">
    <location>
        <begin position="388"/>
        <end position="663"/>
    </location>
</feature>
<dbReference type="InterPro" id="IPR007863">
    <property type="entry name" value="Peptidase_M16_C"/>
</dbReference>
<evidence type="ECO:0000259" key="8">
    <source>
        <dbReference type="Pfam" id="PF00675"/>
    </source>
</evidence>
<dbReference type="InterPro" id="IPR011765">
    <property type="entry name" value="Pept_M16_N"/>
</dbReference>
<dbReference type="Pfam" id="PF22456">
    <property type="entry name" value="PqqF-like_C_4"/>
    <property type="match status" value="1"/>
</dbReference>
<feature type="domain" description="Coenzyme PQQ synthesis protein F-like C-terminal lobe" evidence="11">
    <location>
        <begin position="769"/>
        <end position="868"/>
    </location>
</feature>
<name>A0A6G0XRS8_9STRA</name>
<evidence type="ECO:0000313" key="12">
    <source>
        <dbReference type="EMBL" id="KAF0743075.1"/>
    </source>
</evidence>
<protein>
    <recommendedName>
        <fullName evidence="14">Insulin-degrading enzyme</fullName>
    </recommendedName>
</protein>
<dbReference type="GO" id="GO:0004222">
    <property type="term" value="F:metalloendopeptidase activity"/>
    <property type="evidence" value="ECO:0007669"/>
    <property type="project" value="InterPro"/>
</dbReference>
<dbReference type="FunFam" id="3.30.830.10:FF:000005">
    <property type="entry name" value="nardilysin isoform X1"/>
    <property type="match status" value="1"/>
</dbReference>
<accession>A0A6G0XRS8</accession>
<dbReference type="GO" id="GO:0051603">
    <property type="term" value="P:proteolysis involved in protein catabolic process"/>
    <property type="evidence" value="ECO:0007669"/>
    <property type="project" value="TreeGrafter"/>
</dbReference>
<dbReference type="Proteomes" id="UP000481153">
    <property type="component" value="Unassembled WGS sequence"/>
</dbReference>
<proteinExistence type="inferred from homology"/>
<evidence type="ECO:0008006" key="14">
    <source>
        <dbReference type="Google" id="ProtNLM"/>
    </source>
</evidence>
<keyword evidence="6" id="KW-0482">Metalloprotease</keyword>
<dbReference type="EMBL" id="VJMJ01000022">
    <property type="protein sequence ID" value="KAF0743075.1"/>
    <property type="molecule type" value="Genomic_DNA"/>
</dbReference>
<organism evidence="12 13">
    <name type="scientific">Aphanomyces euteiches</name>
    <dbReference type="NCBI Taxonomy" id="100861"/>
    <lineage>
        <taxon>Eukaryota</taxon>
        <taxon>Sar</taxon>
        <taxon>Stramenopiles</taxon>
        <taxon>Oomycota</taxon>
        <taxon>Saprolegniomycetes</taxon>
        <taxon>Saprolegniales</taxon>
        <taxon>Verrucalvaceae</taxon>
        <taxon>Aphanomyces</taxon>
    </lineage>
</organism>
<dbReference type="InterPro" id="IPR001431">
    <property type="entry name" value="Pept_M16_Zn_BS"/>
</dbReference>
<dbReference type="InterPro" id="IPR032632">
    <property type="entry name" value="Peptidase_M16_M"/>
</dbReference>
<feature type="domain" description="Peptidase M16 N-terminal" evidence="8">
    <location>
        <begin position="39"/>
        <end position="175"/>
    </location>
</feature>
<comment type="caution">
    <text evidence="12">The sequence shown here is derived from an EMBL/GenBank/DDBJ whole genome shotgun (WGS) entry which is preliminary data.</text>
</comment>
<reference evidence="12 13" key="1">
    <citation type="submission" date="2019-07" db="EMBL/GenBank/DDBJ databases">
        <title>Genomics analysis of Aphanomyces spp. identifies a new class of oomycete effector associated with host adaptation.</title>
        <authorList>
            <person name="Gaulin E."/>
        </authorList>
    </citation>
    <scope>NUCLEOTIDE SEQUENCE [LARGE SCALE GENOMIC DNA]</scope>
    <source>
        <strain evidence="12 13">ATCC 201684</strain>
    </source>
</reference>
<dbReference type="GO" id="GO:0046872">
    <property type="term" value="F:metal ion binding"/>
    <property type="evidence" value="ECO:0007669"/>
    <property type="project" value="UniProtKB-KW"/>
</dbReference>
<evidence type="ECO:0000313" key="13">
    <source>
        <dbReference type="Proteomes" id="UP000481153"/>
    </source>
</evidence>
<dbReference type="Pfam" id="PF05193">
    <property type="entry name" value="Peptidase_M16_C"/>
    <property type="match status" value="1"/>
</dbReference>
<dbReference type="Pfam" id="PF00675">
    <property type="entry name" value="Peptidase_M16"/>
    <property type="match status" value="1"/>
</dbReference>
<dbReference type="Gene3D" id="3.30.830.10">
    <property type="entry name" value="Metalloenzyme, LuxS/M16 peptidase-like"/>
    <property type="match status" value="4"/>
</dbReference>
<keyword evidence="3" id="KW-0479">Metal-binding</keyword>
<keyword evidence="2" id="KW-0645">Protease</keyword>
<keyword evidence="4" id="KW-0378">Hydrolase</keyword>
<evidence type="ECO:0000259" key="11">
    <source>
        <dbReference type="Pfam" id="PF22456"/>
    </source>
</evidence>
<keyword evidence="13" id="KW-1185">Reference proteome</keyword>
<evidence type="ECO:0000256" key="7">
    <source>
        <dbReference type="RuleBase" id="RU004447"/>
    </source>
</evidence>
<dbReference type="SUPFAM" id="SSF63411">
    <property type="entry name" value="LuxS/MPP-like metallohydrolase"/>
    <property type="match status" value="4"/>
</dbReference>
<sequence length="960" mass="108216">MRPTSSLWSLGSKWCNGIEVSLQDKRLYRALTLPNKLQVLLVSDTATEKAAAAMATQVGHQSDPADIPGLAHFLEHMLFLGTEKYPDETSYKKFLSAHGGRSNAYTSAIDTNFYFDVGPAHLHGALDRFSQFFISPLFTPSATEREMKAVDAENAKNYQNDARRLYQLSKSLANPLHPFHKFGTGNLHTLGHNPKVLGLDIRNELLAFYNRHYSANIMKLVVYGKEDLNTLEDWATSMFSPVVNKDLYPHFSGAHPYDVEQQGRHICVVPVKDLRTLELAFPLPSLEDKYLVKPQRIVSHLLGHEGKGSLLAYLKARGYANSLSAGVTKKFHDWAQFTIKMTLTPEGVENHHAVIQACFQYLALVQNASSDELARHFSETQKLSMLRFRFRNKERPIEYAPWLTSNMQSYPVEHVVSGPALLHEYNDAMVRQFLLNLQPHRVRVTVVSKHFQTTDVETWLHAPYSDAPLSEDKLALYQQPISDASFHLPDSNPFIPDNFDLLSSIPEIQIIRNDTSCRIWLRQGNPFDKPKTSFHVKWYTPAAYATPLDTVLTELFVSCVKDVIAEDLYDADIAGVDISLSNSLSGLTLHVTGYSATLPLVVENVMAIITSPTRFQASLPRLHEKLVRGYANAKLDEPHQWASSVRQWILNQPKWTVLEKLAAAQDGPVITWEMLRDHAQTLFRGAFMESLFYGNVDQAQSLSMMEMIERAVGSTARGAHNVSPARIICLDGEYTFYERNQNPSNPNSVVQVIFQLGEDSIARRAMSALLAHMVKVPCFSQLRTQEQLGYIVFSGNHIAHGVVSFYITVQSNKHSPVYLQERVDAFCATFRQQWAALPPETFQKHKDAVVAQLLEAPKTYEEESSRLWNEIASETYAFDLRSQVASIVQVLREEDVIDLFETAIVAPATRRRLSIQIFGPNSEMPAADAHTITDIASFKKHQGLFPARQKPSGHFYSAKL</sequence>
<evidence type="ECO:0000256" key="1">
    <source>
        <dbReference type="ARBA" id="ARBA00007261"/>
    </source>
</evidence>
<evidence type="ECO:0000256" key="4">
    <source>
        <dbReference type="ARBA" id="ARBA00022801"/>
    </source>
</evidence>
<evidence type="ECO:0000256" key="2">
    <source>
        <dbReference type="ARBA" id="ARBA00022670"/>
    </source>
</evidence>
<dbReference type="VEuPathDB" id="FungiDB:AeMF1_010001"/>
<dbReference type="PANTHER" id="PTHR43690:SF18">
    <property type="entry name" value="INSULIN-DEGRADING ENZYME-RELATED"/>
    <property type="match status" value="1"/>
</dbReference>
<dbReference type="AlphaFoldDB" id="A0A6G0XRS8"/>
<comment type="similarity">
    <text evidence="1 7">Belongs to the peptidase M16 family.</text>
</comment>
<evidence type="ECO:0000256" key="5">
    <source>
        <dbReference type="ARBA" id="ARBA00022833"/>
    </source>
</evidence>
<dbReference type="GO" id="GO:0005829">
    <property type="term" value="C:cytosol"/>
    <property type="evidence" value="ECO:0007669"/>
    <property type="project" value="TreeGrafter"/>
</dbReference>
<dbReference type="PANTHER" id="PTHR43690">
    <property type="entry name" value="NARDILYSIN"/>
    <property type="match status" value="1"/>
</dbReference>
<gene>
    <name evidence="12" type="ORF">Ae201684_002133</name>
</gene>
<feature type="domain" description="Peptidase M16 C-terminal" evidence="9">
    <location>
        <begin position="202"/>
        <end position="375"/>
    </location>
</feature>
<evidence type="ECO:0000256" key="3">
    <source>
        <dbReference type="ARBA" id="ARBA00022723"/>
    </source>
</evidence>
<dbReference type="InterPro" id="IPR054734">
    <property type="entry name" value="PqqF-like_C_4"/>
</dbReference>
<dbReference type="InterPro" id="IPR011249">
    <property type="entry name" value="Metalloenz_LuxS/M16"/>
</dbReference>
<dbReference type="PROSITE" id="PS00143">
    <property type="entry name" value="INSULINASE"/>
    <property type="match status" value="1"/>
</dbReference>
<dbReference type="Pfam" id="PF16187">
    <property type="entry name" value="Peptidase_M16_M"/>
    <property type="match status" value="1"/>
</dbReference>
<dbReference type="GO" id="GO:0043171">
    <property type="term" value="P:peptide catabolic process"/>
    <property type="evidence" value="ECO:0007669"/>
    <property type="project" value="TreeGrafter"/>
</dbReference>
<dbReference type="FunFam" id="3.30.830.10:FF:000004">
    <property type="entry name" value="Putative insulin-degrading enzyme"/>
    <property type="match status" value="1"/>
</dbReference>
<dbReference type="InterPro" id="IPR050626">
    <property type="entry name" value="Peptidase_M16"/>
</dbReference>
<keyword evidence="5" id="KW-0862">Zinc</keyword>
<dbReference type="GO" id="GO:0005739">
    <property type="term" value="C:mitochondrion"/>
    <property type="evidence" value="ECO:0007669"/>
    <property type="project" value="TreeGrafter"/>
</dbReference>
<evidence type="ECO:0000259" key="9">
    <source>
        <dbReference type="Pfam" id="PF05193"/>
    </source>
</evidence>